<keyword evidence="2" id="KW-0472">Membrane</keyword>
<evidence type="ECO:0000313" key="7">
    <source>
        <dbReference type="EMBL" id="JAG26987.1"/>
    </source>
</evidence>
<dbReference type="EMBL" id="GBHO01016619">
    <property type="protein sequence ID" value="JAG26985.1"/>
    <property type="molecule type" value="Transcribed_RNA"/>
</dbReference>
<sequence>MVSAHYDTNLVESNATFHGKWVAWCAANAPQLGVQNFHVTPLDGAYWPLCERVRLPNELISLTQTYEKFYRSHPHHASRILRWQLMDSTTTVEMVLPSRQIITLQVSAAAAVILRLFVSYTSRLSAKQVCFCYFFFFLFFFFFVIISWYFHHWYPRILLPLLLLQFHQHHRSLLLLPPLPRCCCCCYHLLLFSSIAISLLLPLCCYLLYFCY</sequence>
<evidence type="ECO:0000313" key="6">
    <source>
        <dbReference type="EMBL" id="JAG26985.1"/>
    </source>
</evidence>
<feature type="domain" description="Cullin family profile" evidence="3">
    <location>
        <begin position="36"/>
        <end position="129"/>
    </location>
</feature>
<dbReference type="GO" id="GO:0006511">
    <property type="term" value="P:ubiquitin-dependent protein catabolic process"/>
    <property type="evidence" value="ECO:0007669"/>
    <property type="project" value="InterPro"/>
</dbReference>
<reference evidence="5" key="1">
    <citation type="journal article" date="2014" name="PLoS ONE">
        <title>Transcriptome-Based Identification of ABC Transporters in the Western Tarnished Plant Bug Lygus hesperus.</title>
        <authorList>
            <person name="Hull J.J."/>
            <person name="Chaney K."/>
            <person name="Geib S.M."/>
            <person name="Fabrick J.A."/>
            <person name="Brent C.S."/>
            <person name="Walsh D."/>
            <person name="Lavine L.C."/>
        </authorList>
    </citation>
    <scope>NUCLEOTIDE SEQUENCE</scope>
</reference>
<feature type="transmembrane region" description="Helical" evidence="2">
    <location>
        <begin position="101"/>
        <end position="118"/>
    </location>
</feature>
<gene>
    <name evidence="5" type="primary">culC_6</name>
    <name evidence="4" type="synonym">culC_1</name>
    <name evidence="7" type="synonym">culC_4</name>
    <name evidence="6" type="synonym">culC_5</name>
    <name evidence="4" type="ORF">CM83_42578</name>
    <name evidence="5" type="ORF">CM83_42582</name>
    <name evidence="6" type="ORF">CM83_42591</name>
    <name evidence="7" type="ORF">CM83_42596</name>
</gene>
<dbReference type="EMBL" id="GBHO01016617">
    <property type="protein sequence ID" value="JAG26987.1"/>
    <property type="molecule type" value="Transcribed_RNA"/>
</dbReference>
<dbReference type="InterPro" id="IPR016158">
    <property type="entry name" value="Cullin_homology"/>
</dbReference>
<proteinExistence type="inferred from homology"/>
<keyword evidence="2" id="KW-1133">Transmembrane helix</keyword>
<evidence type="ECO:0000259" key="3">
    <source>
        <dbReference type="PROSITE" id="PS50069"/>
    </source>
</evidence>
<evidence type="ECO:0000313" key="4">
    <source>
        <dbReference type="EMBL" id="JAF98953.1"/>
    </source>
</evidence>
<comment type="similarity">
    <text evidence="1">Belongs to the cullin family.</text>
</comment>
<reference evidence="5" key="2">
    <citation type="submission" date="2014-07" db="EMBL/GenBank/DDBJ databases">
        <authorList>
            <person name="Hull J."/>
        </authorList>
    </citation>
    <scope>NUCLEOTIDE SEQUENCE</scope>
</reference>
<organism evidence="5">
    <name type="scientific">Lygus hesperus</name>
    <name type="common">Western plant bug</name>
    <dbReference type="NCBI Taxonomy" id="30085"/>
    <lineage>
        <taxon>Eukaryota</taxon>
        <taxon>Metazoa</taxon>
        <taxon>Ecdysozoa</taxon>
        <taxon>Arthropoda</taxon>
        <taxon>Hexapoda</taxon>
        <taxon>Insecta</taxon>
        <taxon>Pterygota</taxon>
        <taxon>Neoptera</taxon>
        <taxon>Paraneoptera</taxon>
        <taxon>Hemiptera</taxon>
        <taxon>Heteroptera</taxon>
        <taxon>Panheteroptera</taxon>
        <taxon>Cimicomorpha</taxon>
        <taxon>Miridae</taxon>
        <taxon>Mirini</taxon>
        <taxon>Lygus</taxon>
    </lineage>
</organism>
<name>A0A0A9W261_LYGHE</name>
<dbReference type="SUPFAM" id="SSF75632">
    <property type="entry name" value="Cullin homology domain"/>
    <property type="match status" value="1"/>
</dbReference>
<dbReference type="Gene3D" id="3.30.230.130">
    <property type="entry name" value="Cullin, Chain C, Domain 2"/>
    <property type="match status" value="1"/>
</dbReference>
<feature type="transmembrane region" description="Helical" evidence="2">
    <location>
        <begin position="130"/>
        <end position="150"/>
    </location>
</feature>
<protein>
    <submittedName>
        <fullName evidence="5">Cullin-3</fullName>
    </submittedName>
</protein>
<dbReference type="GO" id="GO:0031625">
    <property type="term" value="F:ubiquitin protein ligase binding"/>
    <property type="evidence" value="ECO:0007669"/>
    <property type="project" value="InterPro"/>
</dbReference>
<keyword evidence="2" id="KW-0812">Transmembrane</keyword>
<evidence type="ECO:0000313" key="5">
    <source>
        <dbReference type="EMBL" id="JAF98954.1"/>
    </source>
</evidence>
<dbReference type="Pfam" id="PF26557">
    <property type="entry name" value="Cullin_AB"/>
    <property type="match status" value="1"/>
</dbReference>
<evidence type="ECO:0000256" key="1">
    <source>
        <dbReference type="PROSITE-ProRule" id="PRU00330"/>
    </source>
</evidence>
<dbReference type="EMBL" id="GBHO01044650">
    <property type="protein sequence ID" value="JAF98953.1"/>
    <property type="molecule type" value="Transcribed_RNA"/>
</dbReference>
<dbReference type="PROSITE" id="PS50069">
    <property type="entry name" value="CULLIN_2"/>
    <property type="match status" value="1"/>
</dbReference>
<dbReference type="EMBL" id="GBHO01044649">
    <property type="protein sequence ID" value="JAF98954.1"/>
    <property type="molecule type" value="Transcribed_RNA"/>
</dbReference>
<evidence type="ECO:0000256" key="2">
    <source>
        <dbReference type="SAM" id="Phobius"/>
    </source>
</evidence>
<dbReference type="InterPro" id="IPR059120">
    <property type="entry name" value="Cullin-like_AB"/>
</dbReference>
<dbReference type="InterPro" id="IPR036317">
    <property type="entry name" value="Cullin_homology_sf"/>
</dbReference>
<feature type="transmembrane region" description="Helical" evidence="2">
    <location>
        <begin position="187"/>
        <end position="209"/>
    </location>
</feature>
<accession>A0A0A9W261</accession>
<dbReference type="AlphaFoldDB" id="A0A0A9W261"/>